<reference evidence="2 3" key="1">
    <citation type="submission" date="2018-10" db="EMBL/GenBank/DDBJ databases">
        <title>The complete genome of Acinetobacter wuhouensis strain WCHAW010062.</title>
        <authorList>
            <person name="Hu Y."/>
            <person name="Long H."/>
            <person name="Feng Y."/>
            <person name="Zong Z."/>
        </authorList>
    </citation>
    <scope>NUCLEOTIDE SEQUENCE [LARGE SCALE GENOMIC DNA]</scope>
    <source>
        <strain evidence="2 3">WCHAW010062</strain>
    </source>
</reference>
<dbReference type="AlphaFoldDB" id="A0A3G2T668"/>
<dbReference type="SUPFAM" id="SSF54523">
    <property type="entry name" value="Pili subunits"/>
    <property type="match status" value="1"/>
</dbReference>
<keyword evidence="1" id="KW-0812">Transmembrane</keyword>
<dbReference type="InterPro" id="IPR045584">
    <property type="entry name" value="Pilin-like"/>
</dbReference>
<protein>
    <submittedName>
        <fullName evidence="2">Prepilin-type N-terminal cleavage/methylation domain-containing protein</fullName>
    </submittedName>
</protein>
<sequence length="147" mass="15716">MKIGKKNGFTLIELMIVVAIVAILAAIAYPSYQSYKVRVSRAEAQVVMLEIAAKMSAYKNSKGNYSGATVASIYGSTVIPSQGNALYDLAFSPSPTTETGWELIATPKTGTAQANNGVICVNDQNQRFWGKAAKTCVLSPTSTWDGR</sequence>
<dbReference type="GO" id="GO:0043683">
    <property type="term" value="P:type IV pilus assembly"/>
    <property type="evidence" value="ECO:0007669"/>
    <property type="project" value="InterPro"/>
</dbReference>
<name>A0A3G2T668_9GAMM</name>
<dbReference type="Pfam" id="PF07963">
    <property type="entry name" value="N_methyl"/>
    <property type="match status" value="1"/>
</dbReference>
<accession>A0A3G2T668</accession>
<evidence type="ECO:0000313" key="2">
    <source>
        <dbReference type="EMBL" id="AYO55810.1"/>
    </source>
</evidence>
<dbReference type="EMBL" id="CP033133">
    <property type="protein sequence ID" value="AYO55810.1"/>
    <property type="molecule type" value="Genomic_DNA"/>
</dbReference>
<gene>
    <name evidence="2" type="ORF">CDG68_20135</name>
</gene>
<organism evidence="2 3">
    <name type="scientific">Acinetobacter wuhouensis</name>
    <dbReference type="NCBI Taxonomy" id="1879050"/>
    <lineage>
        <taxon>Bacteria</taxon>
        <taxon>Pseudomonadati</taxon>
        <taxon>Pseudomonadota</taxon>
        <taxon>Gammaproteobacteria</taxon>
        <taxon>Moraxellales</taxon>
        <taxon>Moraxellaceae</taxon>
        <taxon>Acinetobacter</taxon>
    </lineage>
</organism>
<dbReference type="InterPro" id="IPR031982">
    <property type="entry name" value="PilE-like"/>
</dbReference>
<dbReference type="Proteomes" id="UP000279962">
    <property type="component" value="Chromosome"/>
</dbReference>
<evidence type="ECO:0000313" key="3">
    <source>
        <dbReference type="Proteomes" id="UP000279962"/>
    </source>
</evidence>
<evidence type="ECO:0000256" key="1">
    <source>
        <dbReference type="SAM" id="Phobius"/>
    </source>
</evidence>
<dbReference type="NCBIfam" id="TIGR02532">
    <property type="entry name" value="IV_pilin_GFxxxE"/>
    <property type="match status" value="1"/>
</dbReference>
<proteinExistence type="predicted"/>
<keyword evidence="1" id="KW-1133">Transmembrane helix</keyword>
<dbReference type="PANTHER" id="PTHR30093">
    <property type="entry name" value="GENERAL SECRETION PATHWAY PROTEIN G"/>
    <property type="match status" value="1"/>
</dbReference>
<dbReference type="Pfam" id="PF16732">
    <property type="entry name" value="ComP_DUS"/>
    <property type="match status" value="1"/>
</dbReference>
<dbReference type="InterPro" id="IPR012902">
    <property type="entry name" value="N_methyl_site"/>
</dbReference>
<dbReference type="Gene3D" id="3.30.700.10">
    <property type="entry name" value="Glycoprotein, Type 4 Pilin"/>
    <property type="match status" value="1"/>
</dbReference>
<feature type="transmembrane region" description="Helical" evidence="1">
    <location>
        <begin position="12"/>
        <end position="32"/>
    </location>
</feature>
<dbReference type="PANTHER" id="PTHR30093:SF47">
    <property type="entry name" value="TYPE IV PILUS NON-CORE MINOR PILIN PILE"/>
    <property type="match status" value="1"/>
</dbReference>
<keyword evidence="1" id="KW-0472">Membrane</keyword>